<dbReference type="AlphaFoldDB" id="A0A941IBQ2"/>
<protein>
    <submittedName>
        <fullName evidence="2">Uncharacterized protein</fullName>
    </submittedName>
</protein>
<proteinExistence type="predicted"/>
<dbReference type="EMBL" id="JAGSPJ010000001">
    <property type="protein sequence ID" value="MBR7799324.1"/>
    <property type="molecule type" value="Genomic_DNA"/>
</dbReference>
<organism evidence="2 3">
    <name type="scientific">Undibacterium fentianense</name>
    <dbReference type="NCBI Taxonomy" id="2828728"/>
    <lineage>
        <taxon>Bacteria</taxon>
        <taxon>Pseudomonadati</taxon>
        <taxon>Pseudomonadota</taxon>
        <taxon>Betaproteobacteria</taxon>
        <taxon>Burkholderiales</taxon>
        <taxon>Oxalobacteraceae</taxon>
        <taxon>Undibacterium</taxon>
    </lineage>
</organism>
<name>A0A941IBQ2_9BURK</name>
<gene>
    <name evidence="2" type="ORF">KDM90_04865</name>
</gene>
<feature type="chain" id="PRO_5036999147" evidence="1">
    <location>
        <begin position="29"/>
        <end position="211"/>
    </location>
</feature>
<keyword evidence="3" id="KW-1185">Reference proteome</keyword>
<evidence type="ECO:0000313" key="2">
    <source>
        <dbReference type="EMBL" id="MBR7799324.1"/>
    </source>
</evidence>
<evidence type="ECO:0000313" key="3">
    <source>
        <dbReference type="Proteomes" id="UP000678545"/>
    </source>
</evidence>
<evidence type="ECO:0000256" key="1">
    <source>
        <dbReference type="SAM" id="SignalP"/>
    </source>
</evidence>
<comment type="caution">
    <text evidence="2">The sequence shown here is derived from an EMBL/GenBank/DDBJ whole genome shotgun (WGS) entry which is preliminary data.</text>
</comment>
<dbReference type="Proteomes" id="UP000678545">
    <property type="component" value="Unassembled WGS sequence"/>
</dbReference>
<reference evidence="2" key="1">
    <citation type="submission" date="2021-04" db="EMBL/GenBank/DDBJ databases">
        <title>novel species isolated from subtropical streams in China.</title>
        <authorList>
            <person name="Lu H."/>
        </authorList>
    </citation>
    <scope>NUCLEOTIDE SEQUENCE</scope>
    <source>
        <strain evidence="2">FT137W</strain>
    </source>
</reference>
<accession>A0A941IBQ2</accession>
<dbReference type="RefSeq" id="WP_212674416.1">
    <property type="nucleotide sequence ID" value="NZ_JAGSPJ010000001.1"/>
</dbReference>
<keyword evidence="1" id="KW-0732">Signal</keyword>
<feature type="signal peptide" evidence="1">
    <location>
        <begin position="1"/>
        <end position="28"/>
    </location>
</feature>
<sequence>MESKKGLKLVLAFTAGLLGFATSVSAHALERSTVANHAYIRIDRVNNFDINPLGHCKNTYFAEWGNPDADRPRLDACVTTSTTIGFRDRQDTSYINTYYGLAVVDTSQAYRATRGAISATTARKRAAYSAVEGLKNILTEADLRYAACAAANREFQNMGGAKTIVVSEWGAIAWTGLRQANDSGRAWVSNKKFDGTKIISCLGTEQSYDGW</sequence>